<dbReference type="InterPro" id="IPR000917">
    <property type="entry name" value="Sulfatase_N"/>
</dbReference>
<evidence type="ECO:0000256" key="2">
    <source>
        <dbReference type="ARBA" id="ARBA00022723"/>
    </source>
</evidence>
<dbReference type="RefSeq" id="WP_211630875.1">
    <property type="nucleotide sequence ID" value="NZ_CP073100.1"/>
</dbReference>
<dbReference type="Pfam" id="PF00884">
    <property type="entry name" value="Sulfatase"/>
    <property type="match status" value="1"/>
</dbReference>
<dbReference type="PROSITE" id="PS00149">
    <property type="entry name" value="SULFATASE_2"/>
    <property type="match status" value="1"/>
</dbReference>
<accession>A0A975G8I9</accession>
<dbReference type="InterPro" id="IPR017850">
    <property type="entry name" value="Alkaline_phosphatase_core_sf"/>
</dbReference>
<evidence type="ECO:0000313" key="7">
    <source>
        <dbReference type="EMBL" id="QUE50736.1"/>
    </source>
</evidence>
<evidence type="ECO:0000259" key="6">
    <source>
        <dbReference type="Pfam" id="PF00884"/>
    </source>
</evidence>
<proteinExistence type="inferred from homology"/>
<comment type="similarity">
    <text evidence="1">Belongs to the sulfatase family.</text>
</comment>
<organism evidence="7 8">
    <name type="scientific">Luteolibacter ambystomatis</name>
    <dbReference type="NCBI Taxonomy" id="2824561"/>
    <lineage>
        <taxon>Bacteria</taxon>
        <taxon>Pseudomonadati</taxon>
        <taxon>Verrucomicrobiota</taxon>
        <taxon>Verrucomicrobiia</taxon>
        <taxon>Verrucomicrobiales</taxon>
        <taxon>Verrucomicrobiaceae</taxon>
        <taxon>Luteolibacter</taxon>
    </lineage>
</organism>
<feature type="chain" id="PRO_5037777411" evidence="5">
    <location>
        <begin position="20"/>
        <end position="448"/>
    </location>
</feature>
<feature type="signal peptide" evidence="5">
    <location>
        <begin position="1"/>
        <end position="19"/>
    </location>
</feature>
<name>A0A975G8I9_9BACT</name>
<evidence type="ECO:0000313" key="8">
    <source>
        <dbReference type="Proteomes" id="UP000676169"/>
    </source>
</evidence>
<dbReference type="SUPFAM" id="SSF53649">
    <property type="entry name" value="Alkaline phosphatase-like"/>
    <property type="match status" value="1"/>
</dbReference>
<evidence type="ECO:0000256" key="1">
    <source>
        <dbReference type="ARBA" id="ARBA00008779"/>
    </source>
</evidence>
<keyword evidence="2" id="KW-0479">Metal-binding</keyword>
<gene>
    <name evidence="7" type="ORF">KBB96_17975</name>
</gene>
<dbReference type="PANTHER" id="PTHR42693:SF53">
    <property type="entry name" value="ENDO-4-O-SULFATASE"/>
    <property type="match status" value="1"/>
</dbReference>
<dbReference type="GO" id="GO:0046872">
    <property type="term" value="F:metal ion binding"/>
    <property type="evidence" value="ECO:0007669"/>
    <property type="project" value="UniProtKB-KW"/>
</dbReference>
<protein>
    <submittedName>
        <fullName evidence="7">Sulfatase-like hydrolase/transferase</fullName>
    </submittedName>
</protein>
<keyword evidence="8" id="KW-1185">Reference proteome</keyword>
<evidence type="ECO:0000256" key="4">
    <source>
        <dbReference type="ARBA" id="ARBA00022837"/>
    </source>
</evidence>
<feature type="domain" description="Sulfatase N-terminal" evidence="6">
    <location>
        <begin position="24"/>
        <end position="334"/>
    </location>
</feature>
<sequence>MKRLFLFAPLAFAPTSVRAADRKPNFLILLSDDAGYADFGFQEKCAPELKAVTPALDKLAGEGARFTDAYVSGCVCSPSRAGLLTGRYQQRFGHEQNIPAGYMKGGLPLDEKLMGDQLKPLGYASGIVGKWHLGYPEAYWPGKRGFNQSYIFLQGQRKYTPLAKQQPNQIFLENGKPVPDEGYSTDRIGDAACRFMEAKKDQPWFLYVSFNAVHMPLEGREEDMKKLEDIKPPLHRKYVGTMKAMDDNVAKILAKLDALGLAKDTLVIFTNDNGGQTANSASNAPLRGHKGQVWEGGTRVPMVMRWPGVITPGRVIKDPVISLDFATTFLAAAGGKALPEHKLDGADLLPLLKDSKSLPERPLFWRSGGKNGIAAVRSGDFKVVWNRGTDDDKPHLFNVREDISEAKDLSAENPDKLKALLGSLAAWEKETIDPLWGKTAKGEAPGEE</sequence>
<dbReference type="InterPro" id="IPR050738">
    <property type="entry name" value="Sulfatase"/>
</dbReference>
<dbReference type="PANTHER" id="PTHR42693">
    <property type="entry name" value="ARYLSULFATASE FAMILY MEMBER"/>
    <property type="match status" value="1"/>
</dbReference>
<dbReference type="Proteomes" id="UP000676169">
    <property type="component" value="Chromosome"/>
</dbReference>
<keyword evidence="4" id="KW-0106">Calcium</keyword>
<dbReference type="GO" id="GO:0004065">
    <property type="term" value="F:arylsulfatase activity"/>
    <property type="evidence" value="ECO:0007669"/>
    <property type="project" value="TreeGrafter"/>
</dbReference>
<dbReference type="Gene3D" id="3.40.720.10">
    <property type="entry name" value="Alkaline Phosphatase, subunit A"/>
    <property type="match status" value="1"/>
</dbReference>
<dbReference type="InterPro" id="IPR024607">
    <property type="entry name" value="Sulfatase_CS"/>
</dbReference>
<keyword evidence="3 7" id="KW-0378">Hydrolase</keyword>
<dbReference type="AlphaFoldDB" id="A0A975G8I9"/>
<evidence type="ECO:0000256" key="3">
    <source>
        <dbReference type="ARBA" id="ARBA00022801"/>
    </source>
</evidence>
<keyword evidence="5" id="KW-0732">Signal</keyword>
<reference evidence="7" key="1">
    <citation type="submission" date="2021-04" db="EMBL/GenBank/DDBJ databases">
        <title>Luteolibacter sp. 32A isolated from the skin of an Anderson's salamander (Ambystoma andersonii).</title>
        <authorList>
            <person name="Spergser J."/>
            <person name="Busse H.-J."/>
        </authorList>
    </citation>
    <scope>NUCLEOTIDE SEQUENCE</scope>
    <source>
        <strain evidence="7">32A</strain>
    </source>
</reference>
<dbReference type="EMBL" id="CP073100">
    <property type="protein sequence ID" value="QUE50736.1"/>
    <property type="molecule type" value="Genomic_DNA"/>
</dbReference>
<dbReference type="KEGG" id="lamb:KBB96_17975"/>
<evidence type="ECO:0000256" key="5">
    <source>
        <dbReference type="SAM" id="SignalP"/>
    </source>
</evidence>
<dbReference type="Gene3D" id="3.30.1120.10">
    <property type="match status" value="1"/>
</dbReference>